<organism evidence="1 2">
    <name type="scientific">Candidatus Cryptobacteroides avicola</name>
    <dbReference type="NCBI Taxonomy" id="2840757"/>
    <lineage>
        <taxon>Bacteria</taxon>
        <taxon>Pseudomonadati</taxon>
        <taxon>Bacteroidota</taxon>
        <taxon>Bacteroidia</taxon>
        <taxon>Bacteroidales</taxon>
        <taxon>Candidatus Cryptobacteroides</taxon>
    </lineage>
</organism>
<evidence type="ECO:0000313" key="1">
    <source>
        <dbReference type="EMBL" id="MBO8483251.1"/>
    </source>
</evidence>
<sequence length="256" mass="28449">MKNIVFQIIVLTVLTGCSIKEDRTQCPCTVMVDFSGIDSVRHGITDILALTDGAVVLDDRVPSARYDELYTFRARRVSTTVDIYSGWTGDSVAGKGFTVNEGEQFPELYLQTEQLDTDKESVSLTAMLHKSFCRVTIDIKSEGDYPYSLSVTGNACGYTCSGETVPGAFEYSPIPDQAGLCSVRIPRQYDSSLILRIAEDNDILREFALGEYIVKSGYDWKAEDLEDVSVEIDYAKADVVFKVNDWETTVSFDVII</sequence>
<comment type="caution">
    <text evidence="1">The sequence shown here is derived from an EMBL/GenBank/DDBJ whole genome shotgun (WGS) entry which is preliminary data.</text>
</comment>
<protein>
    <recommendedName>
        <fullName evidence="3">Fimbrillin family protein</fullName>
    </recommendedName>
</protein>
<reference evidence="1" key="2">
    <citation type="journal article" date="2021" name="PeerJ">
        <title>Extensive microbial diversity within the chicken gut microbiome revealed by metagenomics and culture.</title>
        <authorList>
            <person name="Gilroy R."/>
            <person name="Ravi A."/>
            <person name="Getino M."/>
            <person name="Pursley I."/>
            <person name="Horton D.L."/>
            <person name="Alikhan N.F."/>
            <person name="Baker D."/>
            <person name="Gharbi K."/>
            <person name="Hall N."/>
            <person name="Watson M."/>
            <person name="Adriaenssens E.M."/>
            <person name="Foster-Nyarko E."/>
            <person name="Jarju S."/>
            <person name="Secka A."/>
            <person name="Antonio M."/>
            <person name="Oren A."/>
            <person name="Chaudhuri R.R."/>
            <person name="La Ragione R."/>
            <person name="Hildebrand F."/>
            <person name="Pallen M.J."/>
        </authorList>
    </citation>
    <scope>NUCLEOTIDE SEQUENCE</scope>
    <source>
        <strain evidence="1">G3-8215</strain>
    </source>
</reference>
<dbReference type="AlphaFoldDB" id="A0A940II03"/>
<dbReference type="Proteomes" id="UP000725002">
    <property type="component" value="Unassembled WGS sequence"/>
</dbReference>
<reference evidence="1" key="1">
    <citation type="submission" date="2020-10" db="EMBL/GenBank/DDBJ databases">
        <authorList>
            <person name="Gilroy R."/>
        </authorList>
    </citation>
    <scope>NUCLEOTIDE SEQUENCE</scope>
    <source>
        <strain evidence="1">G3-8215</strain>
    </source>
</reference>
<gene>
    <name evidence="1" type="ORF">IAB75_03950</name>
</gene>
<dbReference type="EMBL" id="JADILV010000024">
    <property type="protein sequence ID" value="MBO8483251.1"/>
    <property type="molecule type" value="Genomic_DNA"/>
</dbReference>
<dbReference type="PROSITE" id="PS51257">
    <property type="entry name" value="PROKAR_LIPOPROTEIN"/>
    <property type="match status" value="1"/>
</dbReference>
<name>A0A940II03_9BACT</name>
<evidence type="ECO:0000313" key="2">
    <source>
        <dbReference type="Proteomes" id="UP000725002"/>
    </source>
</evidence>
<accession>A0A940II03</accession>
<proteinExistence type="predicted"/>
<evidence type="ECO:0008006" key="3">
    <source>
        <dbReference type="Google" id="ProtNLM"/>
    </source>
</evidence>